<dbReference type="PANTHER" id="PTHR32294:SF0">
    <property type="entry name" value="DNA POLYMERASE III SUBUNIT ALPHA"/>
    <property type="match status" value="1"/>
</dbReference>
<dbReference type="NCBIfam" id="NF004226">
    <property type="entry name" value="PRK05673.1"/>
    <property type="match status" value="1"/>
</dbReference>
<evidence type="ECO:0000259" key="13">
    <source>
        <dbReference type="SMART" id="SM00481"/>
    </source>
</evidence>
<evidence type="ECO:0000256" key="8">
    <source>
        <dbReference type="ARBA" id="ARBA00022705"/>
    </source>
</evidence>
<evidence type="ECO:0000256" key="6">
    <source>
        <dbReference type="ARBA" id="ARBA00022679"/>
    </source>
</evidence>
<evidence type="ECO:0000256" key="12">
    <source>
        <dbReference type="ARBA" id="ARBA00049244"/>
    </source>
</evidence>
<dbReference type="InterPro" id="IPR004805">
    <property type="entry name" value="DnaE2/DnaE/PolC"/>
</dbReference>
<keyword evidence="5" id="KW-0963">Cytoplasm</keyword>
<evidence type="ECO:0000256" key="9">
    <source>
        <dbReference type="ARBA" id="ARBA00022932"/>
    </source>
</evidence>
<evidence type="ECO:0000256" key="5">
    <source>
        <dbReference type="ARBA" id="ARBA00022490"/>
    </source>
</evidence>
<dbReference type="SMART" id="SM00481">
    <property type="entry name" value="POLIIIAc"/>
    <property type="match status" value="1"/>
</dbReference>
<sequence length="1178" mass="128360">MAKAKGAAPQETIAAGFVHLRLHTSYSLSEGAIRIKALGQLCRTHGMPAVAMTDTNNIFGGLEFASAMADHGIQPILGCQLNITRPDAEGRGLTGHDHGRREPAPIVVLVQNERGYRSLLTLIDALYQETDAHTPPQLAFETLLEANEGLIVLTGGPRGPIGQLLWEDRAAAAEAALVRLKEAFPDRLYVEIMRHGLEIEAATEAAFLELAERHGLAIVATNEVFFPEADMYEAHDALLCIAGGVAMAELERRRLTPEHFFKSASEMRDLFSDLPDAVANTLLIARRCAFTLESVKPMLPAFDCGPGGSEEERLREIAAQGLARRLATAVAEGVSDSDGHGEADVKEDPYQQRLAFELDVICQMGFAGYFLIVSEFIGWSKAHGIPVGPGRGSGAGSLVAWALGITDLDPIRFGLLFERFLNPERVSMPDFDIDFCQDRRDEVIAHVQETYGRDRVAQIITFGKLQARAVLRDVGRVLGMPYGYVDKICKLVPNNPAHPVTLGEAIAGEPKLQAMADDDETVKRLIDIARRLEGLNRHASTHAAGIVIGVRPLKELIPVYRDPRSEMLVTGFNMKWVEAAGLVKFDFLGLKTLTVLAKAVELIRRSRGIDIALDALPLADRATFDMLGRGETVGVFQLESSGMRDVLRKLRPDTLEDIIAVVALYRPGPMDNIPSYIRRKHGNEKPEYLHETLIGSLKETHGIIIYQEQVMQIAQVLSGYSLGSADLLRRAMGKKNQEEMDRQRETFVNGAKAKGVSEGKASHIFELVAKFAGYGFNKSHAAAYALIAYQTAYLKANYPLEFFAASMTLDLGNSDKLNIYRQELNRHGIALLPPDINASEADFTVEMAAAAAADAAPGAVRYGLAAVKNVGQGTIAAIVEARAKGGRFRSIDDFVARVHDRHLNKRQLENLVRAGAFDGLDPNRRRLFEAADVLMRAAGTAADARASRQMGLFGSDAAASALSLSLPDVEDWPPMERLRQELEAVGFYLSAHPLDAYGPRLKRLQVVPFAVLLGQRRQGTLMLAGTVVGKTERTSGKGTRYAFVQLSDATGVFEVTVFADLLATCRDALEVGKSLLIKANVQQEGETVRGIAQSIDPLDAVILHLPATVEITVSSAAPLAGIRRILDEQPRGRSRVRLVYGLEADTEVEIALADTFTLDPALPLRLKALSGVEDVQEV</sequence>
<dbReference type="Pfam" id="PF02811">
    <property type="entry name" value="PHP"/>
    <property type="match status" value="1"/>
</dbReference>
<accession>A0A564W931</accession>
<dbReference type="SUPFAM" id="SSF89550">
    <property type="entry name" value="PHP domain-like"/>
    <property type="match status" value="1"/>
</dbReference>
<dbReference type="NCBIfam" id="TIGR00594">
    <property type="entry name" value="polc"/>
    <property type="match status" value="1"/>
</dbReference>
<gene>
    <name evidence="14" type="primary">dnaE</name>
    <name evidence="14" type="ORF">DF3PA_10065</name>
</gene>
<dbReference type="CDD" id="cd04485">
    <property type="entry name" value="DnaE_OBF"/>
    <property type="match status" value="1"/>
</dbReference>
<comment type="catalytic activity">
    <reaction evidence="12">
        <text>DNA(n) + a 2'-deoxyribonucleoside 5'-triphosphate = DNA(n+1) + diphosphate</text>
        <dbReference type="Rhea" id="RHEA:22508"/>
        <dbReference type="Rhea" id="RHEA-COMP:17339"/>
        <dbReference type="Rhea" id="RHEA-COMP:17340"/>
        <dbReference type="ChEBI" id="CHEBI:33019"/>
        <dbReference type="ChEBI" id="CHEBI:61560"/>
        <dbReference type="ChEBI" id="CHEBI:173112"/>
        <dbReference type="EC" id="2.7.7.7"/>
    </reaction>
</comment>
<reference evidence="14" key="1">
    <citation type="submission" date="2018-11" db="EMBL/GenBank/DDBJ databases">
        <authorList>
            <person name="Onetto C."/>
        </authorList>
    </citation>
    <scope>NUCLEOTIDE SEQUENCE [LARGE SCALE GENOMIC DNA]</scope>
</reference>
<organism evidence="14 15">
    <name type="scientific">Candidatus Defluviicoccus seviourii</name>
    <dbReference type="NCBI Taxonomy" id="2565273"/>
    <lineage>
        <taxon>Bacteria</taxon>
        <taxon>Pseudomonadati</taxon>
        <taxon>Pseudomonadota</taxon>
        <taxon>Alphaproteobacteria</taxon>
        <taxon>Rhodospirillales</taxon>
        <taxon>Rhodospirillaceae</taxon>
        <taxon>Defluviicoccus</taxon>
    </lineage>
</organism>
<dbReference type="GO" id="GO:0008408">
    <property type="term" value="F:3'-5' exonuclease activity"/>
    <property type="evidence" value="ECO:0007669"/>
    <property type="project" value="InterPro"/>
</dbReference>
<keyword evidence="6 14" id="KW-0808">Transferase</keyword>
<evidence type="ECO:0000256" key="11">
    <source>
        <dbReference type="ARBA" id="ARBA00026073"/>
    </source>
</evidence>
<dbReference type="PANTHER" id="PTHR32294">
    <property type="entry name" value="DNA POLYMERASE III SUBUNIT ALPHA"/>
    <property type="match status" value="1"/>
</dbReference>
<dbReference type="GO" id="GO:0005737">
    <property type="term" value="C:cytoplasm"/>
    <property type="evidence" value="ECO:0007669"/>
    <property type="project" value="UniProtKB-SubCell"/>
</dbReference>
<evidence type="ECO:0000256" key="7">
    <source>
        <dbReference type="ARBA" id="ARBA00022695"/>
    </source>
</evidence>
<protein>
    <recommendedName>
        <fullName evidence="4">DNA polymerase III subunit alpha</fullName>
        <ecNumber evidence="3">2.7.7.7</ecNumber>
    </recommendedName>
</protein>
<dbReference type="CDD" id="cd07433">
    <property type="entry name" value="PHP_PolIIIA_DnaE1"/>
    <property type="match status" value="1"/>
</dbReference>
<dbReference type="InterPro" id="IPR041931">
    <property type="entry name" value="DNA_pol3_alpha_thumb_dom"/>
</dbReference>
<dbReference type="InterPro" id="IPR029460">
    <property type="entry name" value="DNAPol_HHH"/>
</dbReference>
<dbReference type="Pfam" id="PF17657">
    <property type="entry name" value="DNA_pol3_finger"/>
    <property type="match status" value="1"/>
</dbReference>
<dbReference type="InterPro" id="IPR004013">
    <property type="entry name" value="PHP_dom"/>
</dbReference>
<name>A0A564W931_9PROT</name>
<comment type="subcellular location">
    <subcellularLocation>
        <location evidence="1">Cytoplasm</location>
    </subcellularLocation>
</comment>
<dbReference type="InterPro" id="IPR049821">
    <property type="entry name" value="PolIIIA_DnaE1_PHP"/>
</dbReference>
<dbReference type="Gene3D" id="1.10.150.870">
    <property type="match status" value="1"/>
</dbReference>
<dbReference type="GO" id="GO:0003887">
    <property type="term" value="F:DNA-directed DNA polymerase activity"/>
    <property type="evidence" value="ECO:0007669"/>
    <property type="project" value="UniProtKB-KW"/>
</dbReference>
<dbReference type="EC" id="2.7.7.7" evidence="3"/>
<dbReference type="Pfam" id="PF14579">
    <property type="entry name" value="HHH_6"/>
    <property type="match status" value="1"/>
</dbReference>
<keyword evidence="8" id="KW-0235">DNA replication</keyword>
<feature type="domain" description="Polymerase/histidinol phosphatase N-terminal" evidence="13">
    <location>
        <begin position="18"/>
        <end position="85"/>
    </location>
</feature>
<dbReference type="AlphaFoldDB" id="A0A564W931"/>
<dbReference type="Gene3D" id="3.20.20.140">
    <property type="entry name" value="Metal-dependent hydrolases"/>
    <property type="match status" value="1"/>
</dbReference>
<dbReference type="InterPro" id="IPR003141">
    <property type="entry name" value="Pol/His_phosphatase_N"/>
</dbReference>
<dbReference type="InterPro" id="IPR016195">
    <property type="entry name" value="Pol/histidinol_Pase-like"/>
</dbReference>
<dbReference type="Proteomes" id="UP000326641">
    <property type="component" value="Unassembled WGS sequence"/>
</dbReference>
<keyword evidence="9" id="KW-0239">DNA-directed DNA polymerase</keyword>
<dbReference type="Gene3D" id="1.10.10.1600">
    <property type="entry name" value="Bacterial DNA polymerase III alpha subunit, thumb domain"/>
    <property type="match status" value="1"/>
</dbReference>
<dbReference type="GO" id="GO:0006260">
    <property type="term" value="P:DNA replication"/>
    <property type="evidence" value="ECO:0007669"/>
    <property type="project" value="UniProtKB-KW"/>
</dbReference>
<keyword evidence="15" id="KW-1185">Reference proteome</keyword>
<evidence type="ECO:0000256" key="3">
    <source>
        <dbReference type="ARBA" id="ARBA00012417"/>
    </source>
</evidence>
<comment type="caution">
    <text evidence="14">The sequence shown here is derived from an EMBL/GenBank/DDBJ whole genome shotgun (WGS) entry which is preliminary data.</text>
</comment>
<dbReference type="InterPro" id="IPR040982">
    <property type="entry name" value="DNA_pol3_finger"/>
</dbReference>
<evidence type="ECO:0000256" key="2">
    <source>
        <dbReference type="ARBA" id="ARBA00009496"/>
    </source>
</evidence>
<dbReference type="Pfam" id="PF07733">
    <property type="entry name" value="DNA_pol3_alpha"/>
    <property type="match status" value="1"/>
</dbReference>
<comment type="function">
    <text evidence="10">DNA polymerase III is a complex, multichain enzyme responsible for most of the replicative synthesis in bacteria. This DNA polymerase also exhibits 3' to 5' exonuclease activity. The alpha chain is the DNA polymerase.</text>
</comment>
<dbReference type="EMBL" id="UXAT02000001">
    <property type="protein sequence ID" value="VUX44940.1"/>
    <property type="molecule type" value="Genomic_DNA"/>
</dbReference>
<keyword evidence="7 14" id="KW-0548">Nucleotidyltransferase</keyword>
<evidence type="ECO:0000256" key="4">
    <source>
        <dbReference type="ARBA" id="ARBA00019114"/>
    </source>
</evidence>
<comment type="subunit">
    <text evidence="11">DNA polymerase III contains a core (composed of alpha, epsilon and theta chains) that associates with a tau subunit. This core dimerizes to form the POLIII' complex. PolIII' associates with the gamma complex (composed of gamma, delta, delta', psi and chi chains) and with the beta chain to form the complete DNA polymerase III complex.</text>
</comment>
<evidence type="ECO:0000256" key="10">
    <source>
        <dbReference type="ARBA" id="ARBA00025611"/>
    </source>
</evidence>
<dbReference type="InterPro" id="IPR011708">
    <property type="entry name" value="DNA_pol3_alpha_NTPase_dom"/>
</dbReference>
<evidence type="ECO:0000313" key="15">
    <source>
        <dbReference type="Proteomes" id="UP000326641"/>
    </source>
</evidence>
<evidence type="ECO:0000313" key="14">
    <source>
        <dbReference type="EMBL" id="VUX44940.1"/>
    </source>
</evidence>
<evidence type="ECO:0000256" key="1">
    <source>
        <dbReference type="ARBA" id="ARBA00004496"/>
    </source>
</evidence>
<proteinExistence type="inferred from homology"/>
<comment type="similarity">
    <text evidence="2">Belongs to the DNA polymerase type-C family. DnaE subfamily.</text>
</comment>